<dbReference type="Proteomes" id="UP000260793">
    <property type="component" value="Unassembled WGS sequence"/>
</dbReference>
<accession>A0A3E4LZP4</accession>
<evidence type="ECO:0000313" key="3">
    <source>
        <dbReference type="EMBL" id="RHJ64119.1"/>
    </source>
</evidence>
<evidence type="ECO:0000313" key="5">
    <source>
        <dbReference type="Proteomes" id="UP000284902"/>
    </source>
</evidence>
<dbReference type="AlphaFoldDB" id="A0A3E4LZP4"/>
<name>A0A3E4LZP4_9FIRM</name>
<dbReference type="InterPro" id="IPR053154">
    <property type="entry name" value="c-di-AMP_regulator"/>
</dbReference>
<comment type="caution">
    <text evidence="1">The sequence shown here is derived from an EMBL/GenBank/DDBJ whole genome shotgun (WGS) entry which is preliminary data.</text>
</comment>
<gene>
    <name evidence="3" type="ORF">DW116_01380</name>
    <name evidence="2" type="ORF">DW672_01325</name>
    <name evidence="1" type="ORF">DXD17_00155</name>
</gene>
<dbReference type="Proteomes" id="UP000284902">
    <property type="component" value="Unassembled WGS sequence"/>
</dbReference>
<dbReference type="RefSeq" id="WP_044905574.1">
    <property type="nucleotide sequence ID" value="NZ_CATYQD010000002.1"/>
</dbReference>
<dbReference type="EMBL" id="QRMI01000002">
    <property type="protein sequence ID" value="RHJ64119.1"/>
    <property type="molecule type" value="Genomic_DNA"/>
</dbReference>
<sequence>MAQMIKKYKLTTNLSLKIVAFVFAAFLWLIVANVDNPVVRNTYANIPVTIVNEDVITQGGEVYSVLDEQNVNVVVYAKRSVIQQISSDEIVATADIKEMDAHTGLIPIKITIPSHSGEYQSAEASPRNIQIKTEKTGKAVFTLSVSATGVPRDGYMTGEMKVNPEKITITGAESKISQIKKAEAKINVDGLSKDTEVEAELVLYDAAENVISQSQLSNNLGSEGITVDVEVLQKKSVPVQFSVSGEPAEGYRYTGCTSEPASVQICGKSTALANVTEITVPGSEMNIQGATEKVEKTIDISKYLPEGVSLVDDAAKNVTATATIEEDGTRTVDFMVASIKIRNLSDSLQVSYEPDAEVILTFRGSPKLLEALDVSNAVSVNLQNFTKPGTYDVPVDVDLPTGVSLSEKAVVKLTLTEKEEQDSSESQDLFKEQ</sequence>
<dbReference type="Proteomes" id="UP000285832">
    <property type="component" value="Unassembled WGS sequence"/>
</dbReference>
<dbReference type="EMBL" id="QSQN01000001">
    <property type="protein sequence ID" value="RGK42951.1"/>
    <property type="molecule type" value="Genomic_DNA"/>
</dbReference>
<reference evidence="4 5" key="1">
    <citation type="submission" date="2018-08" db="EMBL/GenBank/DDBJ databases">
        <title>A genome reference for cultivated species of the human gut microbiota.</title>
        <authorList>
            <person name="Zou Y."/>
            <person name="Xue W."/>
            <person name="Luo G."/>
        </authorList>
    </citation>
    <scope>NUCLEOTIDE SEQUENCE [LARGE SCALE GENOMIC DNA]</scope>
    <source>
        <strain evidence="3 6">AM09-9</strain>
        <strain evidence="2 5">AM25-1LB</strain>
        <strain evidence="1 4">TF11-7</strain>
    </source>
</reference>
<organism evidence="1 4">
    <name type="scientific">[Ruminococcus] lactaris</name>
    <dbReference type="NCBI Taxonomy" id="46228"/>
    <lineage>
        <taxon>Bacteria</taxon>
        <taxon>Bacillati</taxon>
        <taxon>Bacillota</taxon>
        <taxon>Clostridia</taxon>
        <taxon>Lachnospirales</taxon>
        <taxon>Lachnospiraceae</taxon>
        <taxon>Mediterraneibacter</taxon>
    </lineage>
</organism>
<dbReference type="EMBL" id="QRHG01000002">
    <property type="protein sequence ID" value="RHF63139.1"/>
    <property type="molecule type" value="Genomic_DNA"/>
</dbReference>
<dbReference type="Gene3D" id="2.170.120.30">
    <property type="match status" value="2"/>
</dbReference>
<protein>
    <recommendedName>
        <fullName evidence="7">YbbR-like domain-containing protein</fullName>
    </recommendedName>
</protein>
<dbReference type="InterPro" id="IPR012505">
    <property type="entry name" value="YbbR"/>
</dbReference>
<dbReference type="PANTHER" id="PTHR37804:SF1">
    <property type="entry name" value="CDAA REGULATORY PROTEIN CDAR"/>
    <property type="match status" value="1"/>
</dbReference>
<dbReference type="Pfam" id="PF07949">
    <property type="entry name" value="YbbR"/>
    <property type="match status" value="2"/>
</dbReference>
<evidence type="ECO:0008006" key="7">
    <source>
        <dbReference type="Google" id="ProtNLM"/>
    </source>
</evidence>
<dbReference type="PANTHER" id="PTHR37804">
    <property type="entry name" value="CDAA REGULATORY PROTEIN CDAR"/>
    <property type="match status" value="1"/>
</dbReference>
<evidence type="ECO:0000313" key="6">
    <source>
        <dbReference type="Proteomes" id="UP000285832"/>
    </source>
</evidence>
<evidence type="ECO:0000313" key="2">
    <source>
        <dbReference type="EMBL" id="RHF63139.1"/>
    </source>
</evidence>
<evidence type="ECO:0000313" key="4">
    <source>
        <dbReference type="Proteomes" id="UP000260793"/>
    </source>
</evidence>
<proteinExistence type="predicted"/>
<dbReference type="Gene3D" id="2.170.120.40">
    <property type="entry name" value="YbbR-like domain"/>
    <property type="match status" value="2"/>
</dbReference>
<evidence type="ECO:0000313" key="1">
    <source>
        <dbReference type="EMBL" id="RGK42951.1"/>
    </source>
</evidence>